<protein>
    <submittedName>
        <fullName evidence="1">Unannotated protein</fullName>
    </submittedName>
</protein>
<reference evidence="1" key="1">
    <citation type="submission" date="2020-05" db="EMBL/GenBank/DDBJ databases">
        <authorList>
            <person name="Chiriac C."/>
            <person name="Salcher M."/>
            <person name="Ghai R."/>
            <person name="Kavagutti S V."/>
        </authorList>
    </citation>
    <scope>NUCLEOTIDE SEQUENCE</scope>
</reference>
<dbReference type="EMBL" id="CAFBOZ010000340">
    <property type="protein sequence ID" value="CAB5024458.1"/>
    <property type="molecule type" value="Genomic_DNA"/>
</dbReference>
<organism evidence="1">
    <name type="scientific">freshwater metagenome</name>
    <dbReference type="NCBI Taxonomy" id="449393"/>
    <lineage>
        <taxon>unclassified sequences</taxon>
        <taxon>metagenomes</taxon>
        <taxon>ecological metagenomes</taxon>
    </lineage>
</organism>
<proteinExistence type="predicted"/>
<name>A0A6J7R6W4_9ZZZZ</name>
<gene>
    <name evidence="1" type="ORF">UFOPK3992_01903</name>
</gene>
<accession>A0A6J7R6W4</accession>
<sequence>MLAKVRAGNCSASRKSALVRWPSRSALPVLMLAAWMVSVVDELAGVAPSRASEPSNSAKRPCTLAIMA</sequence>
<evidence type="ECO:0000313" key="1">
    <source>
        <dbReference type="EMBL" id="CAB5024458.1"/>
    </source>
</evidence>
<dbReference type="AlphaFoldDB" id="A0A6J7R6W4"/>